<dbReference type="Proteomes" id="UP000177457">
    <property type="component" value="Unassembled WGS sequence"/>
</dbReference>
<dbReference type="Pfam" id="PF13489">
    <property type="entry name" value="Methyltransf_23"/>
    <property type="match status" value="1"/>
</dbReference>
<evidence type="ECO:0000313" key="2">
    <source>
        <dbReference type="Proteomes" id="UP000177457"/>
    </source>
</evidence>
<reference evidence="1 2" key="1">
    <citation type="journal article" date="2016" name="Nat. Commun.">
        <title>Thousands of microbial genomes shed light on interconnected biogeochemical processes in an aquifer system.</title>
        <authorList>
            <person name="Anantharaman K."/>
            <person name="Brown C.T."/>
            <person name="Hug L.A."/>
            <person name="Sharon I."/>
            <person name="Castelle C.J."/>
            <person name="Probst A.J."/>
            <person name="Thomas B.C."/>
            <person name="Singh A."/>
            <person name="Wilkins M.J."/>
            <person name="Karaoz U."/>
            <person name="Brodie E.L."/>
            <person name="Williams K.H."/>
            <person name="Hubbard S.S."/>
            <person name="Banfield J.F."/>
        </authorList>
    </citation>
    <scope>NUCLEOTIDE SEQUENCE [LARGE SCALE GENOMIC DNA]</scope>
</reference>
<evidence type="ECO:0000313" key="1">
    <source>
        <dbReference type="EMBL" id="OGH69531.1"/>
    </source>
</evidence>
<protein>
    <recommendedName>
        <fullName evidence="3">Methyltransferase type 11 domain-containing protein</fullName>
    </recommendedName>
</protein>
<dbReference type="AlphaFoldDB" id="A0A1F6MD12"/>
<accession>A0A1F6MD12</accession>
<gene>
    <name evidence="1" type="ORF">A3C90_00225</name>
</gene>
<sequence>MTRYIDVTYSERDKPFTSYPVTLAKYFMQRFHLKQGDSLLDTGTGRAEMLNAFRTLGVKAVGCDLEAPPASMTEFEVKEFDLTKERFPYEDNTFDVVFSKSVLEHIYDPKHYLREIYRILAPGGIFIFLTPHWKSQFMTFYDESTHVHAYTPLSAKDALVLNGFQNVHTELFHHHEYMWKSAFWRIVAMFLRRIYTTPTARKLEKITKNKFLRWAVEQNVLGYGFKGESAKYSPETHADSNSI</sequence>
<comment type="caution">
    <text evidence="1">The sequence shown here is derived from an EMBL/GenBank/DDBJ whole genome shotgun (WGS) entry which is preliminary data.</text>
</comment>
<dbReference type="STRING" id="1798683.A3C90_00225"/>
<dbReference type="InterPro" id="IPR029063">
    <property type="entry name" value="SAM-dependent_MTases_sf"/>
</dbReference>
<dbReference type="SUPFAM" id="SSF53335">
    <property type="entry name" value="S-adenosyl-L-methionine-dependent methyltransferases"/>
    <property type="match status" value="1"/>
</dbReference>
<dbReference type="Gene3D" id="3.40.50.150">
    <property type="entry name" value="Vaccinia Virus protein VP39"/>
    <property type="match status" value="1"/>
</dbReference>
<dbReference type="CDD" id="cd02440">
    <property type="entry name" value="AdoMet_MTases"/>
    <property type="match status" value="1"/>
</dbReference>
<proteinExistence type="predicted"/>
<evidence type="ECO:0008006" key="3">
    <source>
        <dbReference type="Google" id="ProtNLM"/>
    </source>
</evidence>
<dbReference type="PANTHER" id="PTHR43861">
    <property type="entry name" value="TRANS-ACONITATE 2-METHYLTRANSFERASE-RELATED"/>
    <property type="match status" value="1"/>
</dbReference>
<organism evidence="1 2">
    <name type="scientific">Candidatus Magasanikbacteria bacterium RIFCSPHIGHO2_02_FULL_51_14</name>
    <dbReference type="NCBI Taxonomy" id="1798683"/>
    <lineage>
        <taxon>Bacteria</taxon>
        <taxon>Candidatus Magasanikiibacteriota</taxon>
    </lineage>
</organism>
<dbReference type="EMBL" id="MFQE01000077">
    <property type="protein sequence ID" value="OGH69531.1"/>
    <property type="molecule type" value="Genomic_DNA"/>
</dbReference>
<name>A0A1F6MD12_9BACT</name>